<feature type="transmembrane region" description="Helical" evidence="9">
    <location>
        <begin position="136"/>
        <end position="153"/>
    </location>
</feature>
<protein>
    <recommendedName>
        <fullName evidence="9">Protein-export membrane protein SecF</fullName>
    </recommendedName>
</protein>
<name>A0A1F7XA51_9BACT</name>
<evidence type="ECO:0000256" key="9">
    <source>
        <dbReference type="HAMAP-Rule" id="MF_01464"/>
    </source>
</evidence>
<proteinExistence type="inferred from homology"/>
<dbReference type="GO" id="GO:0005886">
    <property type="term" value="C:plasma membrane"/>
    <property type="evidence" value="ECO:0007669"/>
    <property type="project" value="UniProtKB-SubCell"/>
</dbReference>
<dbReference type="InterPro" id="IPR005665">
    <property type="entry name" value="SecF_bac"/>
</dbReference>
<comment type="subcellular location">
    <subcellularLocation>
        <location evidence="1 9">Cell membrane</location>
        <topology evidence="1 9">Multi-pass membrane protein</topology>
    </subcellularLocation>
</comment>
<evidence type="ECO:0000256" key="3">
    <source>
        <dbReference type="ARBA" id="ARBA00022475"/>
    </source>
</evidence>
<dbReference type="GO" id="GO:0065002">
    <property type="term" value="P:intracellular protein transmembrane transport"/>
    <property type="evidence" value="ECO:0007669"/>
    <property type="project" value="UniProtKB-UniRule"/>
</dbReference>
<dbReference type="GO" id="GO:0043952">
    <property type="term" value="P:protein transport by the Sec complex"/>
    <property type="evidence" value="ECO:0007669"/>
    <property type="project" value="UniProtKB-UniRule"/>
</dbReference>
<keyword evidence="3 9" id="KW-1003">Cell membrane</keyword>
<evidence type="ECO:0000256" key="2">
    <source>
        <dbReference type="ARBA" id="ARBA00022448"/>
    </source>
</evidence>
<feature type="transmembrane region" description="Helical" evidence="9">
    <location>
        <begin position="165"/>
        <end position="186"/>
    </location>
</feature>
<dbReference type="InterPro" id="IPR048634">
    <property type="entry name" value="SecD_SecF_C"/>
</dbReference>
<dbReference type="Gene3D" id="1.20.1640.10">
    <property type="entry name" value="Multidrug efflux transporter AcrB transmembrane domain"/>
    <property type="match status" value="1"/>
</dbReference>
<dbReference type="Pfam" id="PF07549">
    <property type="entry name" value="Sec_GG"/>
    <property type="match status" value="1"/>
</dbReference>
<evidence type="ECO:0000256" key="5">
    <source>
        <dbReference type="ARBA" id="ARBA00022927"/>
    </source>
</evidence>
<evidence type="ECO:0000256" key="1">
    <source>
        <dbReference type="ARBA" id="ARBA00004651"/>
    </source>
</evidence>
<keyword evidence="4 9" id="KW-0812">Transmembrane</keyword>
<dbReference type="EMBL" id="MGFS01000007">
    <property type="protein sequence ID" value="OGM11906.1"/>
    <property type="molecule type" value="Genomic_DNA"/>
</dbReference>
<feature type="transmembrane region" description="Helical" evidence="9">
    <location>
        <begin position="9"/>
        <end position="30"/>
    </location>
</feature>
<comment type="similarity">
    <text evidence="9">Belongs to the SecD/SecF family. SecF subfamily.</text>
</comment>
<dbReference type="InterPro" id="IPR022646">
    <property type="entry name" value="SecD/SecF_CS"/>
</dbReference>
<keyword evidence="8 9" id="KW-0472">Membrane</keyword>
<evidence type="ECO:0000256" key="7">
    <source>
        <dbReference type="ARBA" id="ARBA00023010"/>
    </source>
</evidence>
<evidence type="ECO:0000256" key="8">
    <source>
        <dbReference type="ARBA" id="ARBA00023136"/>
    </source>
</evidence>
<keyword evidence="7 9" id="KW-0811">Translocation</keyword>
<reference evidence="11 12" key="1">
    <citation type="journal article" date="2016" name="Nat. Commun.">
        <title>Thousands of microbial genomes shed light on interconnected biogeochemical processes in an aquifer system.</title>
        <authorList>
            <person name="Anantharaman K."/>
            <person name="Brown C.T."/>
            <person name="Hug L.A."/>
            <person name="Sharon I."/>
            <person name="Castelle C.J."/>
            <person name="Probst A.J."/>
            <person name="Thomas B.C."/>
            <person name="Singh A."/>
            <person name="Wilkins M.J."/>
            <person name="Karaoz U."/>
            <person name="Brodie E.L."/>
            <person name="Williams K.H."/>
            <person name="Hubbard S.S."/>
            <person name="Banfield J.F."/>
        </authorList>
    </citation>
    <scope>NUCLEOTIDE SEQUENCE [LARGE SCALE GENOMIC DNA]</scope>
</reference>
<dbReference type="HAMAP" id="MF_01464_B">
    <property type="entry name" value="SecF_B"/>
    <property type="match status" value="1"/>
</dbReference>
<organism evidence="11 12">
    <name type="scientific">Candidatus Woesebacteria bacterium RBG_16_34_12</name>
    <dbReference type="NCBI Taxonomy" id="1802480"/>
    <lineage>
        <taxon>Bacteria</taxon>
        <taxon>Candidatus Woeseibacteriota</taxon>
    </lineage>
</organism>
<dbReference type="GO" id="GO:0006605">
    <property type="term" value="P:protein targeting"/>
    <property type="evidence" value="ECO:0007669"/>
    <property type="project" value="UniProtKB-UniRule"/>
</dbReference>
<feature type="domain" description="Protein export membrane protein SecD/SecF C-terminal" evidence="10">
    <location>
        <begin position="113"/>
        <end position="294"/>
    </location>
</feature>
<dbReference type="AlphaFoldDB" id="A0A1F7XA51"/>
<gene>
    <name evidence="9" type="primary">secF</name>
    <name evidence="11" type="ORF">A2Z22_01590</name>
</gene>
<dbReference type="Pfam" id="PF02355">
    <property type="entry name" value="SecD_SecF_C"/>
    <property type="match status" value="1"/>
</dbReference>
<dbReference type="GO" id="GO:0015450">
    <property type="term" value="F:protein-transporting ATPase activity"/>
    <property type="evidence" value="ECO:0007669"/>
    <property type="project" value="InterPro"/>
</dbReference>
<evidence type="ECO:0000313" key="12">
    <source>
        <dbReference type="Proteomes" id="UP000177053"/>
    </source>
</evidence>
<sequence length="306" mass="34244">MDWLHYKKIYFLLSGIAIAVGIFSLLTWGLKLGVDFRGGSILEYKFEKEISTEKLIEEIKNEGFDNVVIQTTGANTYLIKLPPLQKEDKEKIASATAKLISSTEEPDQATVSAANIEELRFETVGPSVGPELVKKTVYAILISSGMILLWVAFQFKNIKFGVSAILAMFHDTFILIGFFSLLGHFFGAEVDFLFVTALLTTLSFSVHDTIVVFDRIREIKKQRNEELKDIANRALTETMVRSLNNSFTIIFMLIALLLLGGSTIKWFAGALLIGTILGTYSSPFVAVPLLVSWDNLVVRIKSFRRK</sequence>
<comment type="function">
    <text evidence="9">Part of the Sec protein translocase complex. Interacts with the SecYEG preprotein conducting channel. SecDF uses the proton motive force (PMF) to complete protein translocation after the ATP-dependent function of SecA.</text>
</comment>
<dbReference type="InterPro" id="IPR022645">
    <property type="entry name" value="SecD/SecF_bac"/>
</dbReference>
<feature type="transmembrane region" description="Helical" evidence="9">
    <location>
        <begin position="247"/>
        <end position="268"/>
    </location>
</feature>
<keyword evidence="5 9" id="KW-0653">Protein transport</keyword>
<keyword evidence="2 9" id="KW-0813">Transport</keyword>
<dbReference type="SUPFAM" id="SSF82866">
    <property type="entry name" value="Multidrug efflux transporter AcrB transmembrane domain"/>
    <property type="match status" value="1"/>
</dbReference>
<dbReference type="NCBIfam" id="TIGR00966">
    <property type="entry name" value="transloc_SecF"/>
    <property type="match status" value="1"/>
</dbReference>
<evidence type="ECO:0000256" key="4">
    <source>
        <dbReference type="ARBA" id="ARBA00022692"/>
    </source>
</evidence>
<evidence type="ECO:0000259" key="10">
    <source>
        <dbReference type="Pfam" id="PF02355"/>
    </source>
</evidence>
<dbReference type="PRINTS" id="PR01755">
    <property type="entry name" value="SECFTRNLCASE"/>
</dbReference>
<dbReference type="Proteomes" id="UP000177053">
    <property type="component" value="Unassembled WGS sequence"/>
</dbReference>
<dbReference type="PANTHER" id="PTHR30081">
    <property type="entry name" value="PROTEIN-EXPORT MEMBRANE PROTEIN SEC"/>
    <property type="match status" value="1"/>
</dbReference>
<dbReference type="InterPro" id="IPR022813">
    <property type="entry name" value="SecD/SecF_arch_bac"/>
</dbReference>
<comment type="subunit">
    <text evidence="9">Forms a complex with SecD. Part of the essential Sec protein translocation apparatus which comprises SecA, SecYEG and auxiliary proteins SecDF. Other proteins may also be involved.</text>
</comment>
<keyword evidence="6 9" id="KW-1133">Transmembrane helix</keyword>
<comment type="caution">
    <text evidence="11">The sequence shown here is derived from an EMBL/GenBank/DDBJ whole genome shotgun (WGS) entry which is preliminary data.</text>
</comment>
<dbReference type="PANTHER" id="PTHR30081:SF8">
    <property type="entry name" value="PROTEIN TRANSLOCASE SUBUNIT SECF"/>
    <property type="match status" value="1"/>
</dbReference>
<feature type="transmembrane region" description="Helical" evidence="9">
    <location>
        <begin position="192"/>
        <end position="213"/>
    </location>
</feature>
<evidence type="ECO:0000313" key="11">
    <source>
        <dbReference type="EMBL" id="OGM11906.1"/>
    </source>
</evidence>
<feature type="transmembrane region" description="Helical" evidence="9">
    <location>
        <begin position="280"/>
        <end position="298"/>
    </location>
</feature>
<accession>A0A1F7XA51</accession>
<evidence type="ECO:0000256" key="6">
    <source>
        <dbReference type="ARBA" id="ARBA00022989"/>
    </source>
</evidence>